<sequence length="448" mass="50960">MESDSVLNYVRSQFPIETLHQLYTNGELCDIQVKIGHQTYHCHRIVLASNSTYFHAMFTGNLTESKQNSVEIKEADREAVAILIDYFYRGKIEINTNNVQSVAVTSSMLGVDEIVHVCCQFISDLLAPSNCLEIRYFAQFHHFEALGEAADNYIANHFSEIVETDSFVEMSYEHLINILPMPHLKMIEEISVFNAVMKWIRSDLKARNEQLPKLLNCVRLALIPVETLIAKVESEDLIVHEFQCQMYLHRAKNYHFMPEHESIYLLGGILNENHQVAPNGNTTSISDVYAYHNGIWSKKASMLTARANFGAVVHEGRLYCAGGRTEGQLTCVALTNTVEIYDPKDDKWVEGKPMNEAREGCGLISLAGQLYALGGYNGNNVLCSVEKYDENKGKWIQVCAMKVSRSHANYIAYKGEIWAIGGGKFFMYDYICQYINAKYRDLQMKNYN</sequence>
<dbReference type="CDD" id="cd18238">
    <property type="entry name" value="BTB_POZ_KLHL8"/>
    <property type="match status" value="1"/>
</dbReference>
<keyword evidence="4" id="KW-0833">Ubl conjugation pathway</keyword>
<dbReference type="SMART" id="SM00612">
    <property type="entry name" value="Kelch"/>
    <property type="match status" value="3"/>
</dbReference>
<name>B3RWW0_TRIAD</name>
<accession>B3RWW0</accession>
<dbReference type="OrthoDB" id="19132at2759"/>
<dbReference type="Gene3D" id="2.120.10.80">
    <property type="entry name" value="Kelch-type beta propeller"/>
    <property type="match status" value="1"/>
</dbReference>
<keyword evidence="7" id="KW-1185">Reference proteome</keyword>
<dbReference type="EMBL" id="DS985245">
    <property type="protein sequence ID" value="EDV25199.1"/>
    <property type="molecule type" value="Genomic_DNA"/>
</dbReference>
<dbReference type="PROSITE" id="PS50097">
    <property type="entry name" value="BTB"/>
    <property type="match status" value="1"/>
</dbReference>
<proteinExistence type="predicted"/>
<keyword evidence="3" id="KW-0677">Repeat</keyword>
<dbReference type="GO" id="GO:1990756">
    <property type="term" value="F:ubiquitin-like ligase-substrate adaptor activity"/>
    <property type="evidence" value="ECO:0000318"/>
    <property type="project" value="GO_Central"/>
</dbReference>
<dbReference type="GeneID" id="6754302"/>
<dbReference type="Pfam" id="PF00651">
    <property type="entry name" value="BTB"/>
    <property type="match status" value="1"/>
</dbReference>
<dbReference type="SUPFAM" id="SSF54695">
    <property type="entry name" value="POZ domain"/>
    <property type="match status" value="1"/>
</dbReference>
<protein>
    <recommendedName>
        <fullName evidence="5">BTB domain-containing protein</fullName>
    </recommendedName>
</protein>
<dbReference type="Gene3D" id="3.30.710.10">
    <property type="entry name" value="Potassium Channel Kv1.1, Chain A"/>
    <property type="match status" value="1"/>
</dbReference>
<dbReference type="InterPro" id="IPR015915">
    <property type="entry name" value="Kelch-typ_b-propeller"/>
</dbReference>
<dbReference type="PANTHER" id="PTHR24412">
    <property type="entry name" value="KELCH PROTEIN"/>
    <property type="match status" value="1"/>
</dbReference>
<dbReference type="Pfam" id="PF01344">
    <property type="entry name" value="Kelch_1"/>
    <property type="match status" value="2"/>
</dbReference>
<evidence type="ECO:0000313" key="7">
    <source>
        <dbReference type="Proteomes" id="UP000009022"/>
    </source>
</evidence>
<feature type="domain" description="BTB" evidence="5">
    <location>
        <begin position="29"/>
        <end position="96"/>
    </location>
</feature>
<gene>
    <name evidence="6" type="ORF">TRIADDRAFT_25548</name>
</gene>
<dbReference type="PhylomeDB" id="B3RWW0"/>
<evidence type="ECO:0000256" key="1">
    <source>
        <dbReference type="ARBA" id="ARBA00004906"/>
    </source>
</evidence>
<evidence type="ECO:0000313" key="6">
    <source>
        <dbReference type="EMBL" id="EDV25199.1"/>
    </source>
</evidence>
<dbReference type="RefSeq" id="XP_002113089.1">
    <property type="nucleotide sequence ID" value="XM_002113053.1"/>
</dbReference>
<organism evidence="6 7">
    <name type="scientific">Trichoplax adhaerens</name>
    <name type="common">Trichoplax reptans</name>
    <dbReference type="NCBI Taxonomy" id="10228"/>
    <lineage>
        <taxon>Eukaryota</taxon>
        <taxon>Metazoa</taxon>
        <taxon>Placozoa</taxon>
        <taxon>Uniplacotomia</taxon>
        <taxon>Trichoplacea</taxon>
        <taxon>Trichoplacidae</taxon>
        <taxon>Trichoplax</taxon>
    </lineage>
</organism>
<dbReference type="GO" id="GO:0043161">
    <property type="term" value="P:proteasome-mediated ubiquitin-dependent protein catabolic process"/>
    <property type="evidence" value="ECO:0000318"/>
    <property type="project" value="GO_Central"/>
</dbReference>
<dbReference type="KEGG" id="tad:TRIADDRAFT_25548"/>
<dbReference type="Pfam" id="PF07707">
    <property type="entry name" value="BACK"/>
    <property type="match status" value="1"/>
</dbReference>
<dbReference type="HOGENOM" id="CLU_004253_14_5_1"/>
<dbReference type="Gene3D" id="1.25.40.420">
    <property type="match status" value="1"/>
</dbReference>
<dbReference type="FunFam" id="1.25.40.420:FF:000001">
    <property type="entry name" value="Kelch-like family member 12"/>
    <property type="match status" value="1"/>
</dbReference>
<evidence type="ECO:0000259" key="5">
    <source>
        <dbReference type="PROSITE" id="PS50097"/>
    </source>
</evidence>
<evidence type="ECO:0000256" key="4">
    <source>
        <dbReference type="ARBA" id="ARBA00022786"/>
    </source>
</evidence>
<dbReference type="Proteomes" id="UP000009022">
    <property type="component" value="Unassembled WGS sequence"/>
</dbReference>
<evidence type="ECO:0000256" key="3">
    <source>
        <dbReference type="ARBA" id="ARBA00022737"/>
    </source>
</evidence>
<dbReference type="SUPFAM" id="SSF117281">
    <property type="entry name" value="Kelch motif"/>
    <property type="match status" value="1"/>
</dbReference>
<dbReference type="GO" id="GO:0031463">
    <property type="term" value="C:Cul3-RING ubiquitin ligase complex"/>
    <property type="evidence" value="ECO:0000318"/>
    <property type="project" value="GO_Central"/>
</dbReference>
<dbReference type="AlphaFoldDB" id="B3RWW0"/>
<dbReference type="InterPro" id="IPR006652">
    <property type="entry name" value="Kelch_1"/>
</dbReference>
<dbReference type="PANTHER" id="PTHR24412:SF451">
    <property type="entry name" value="KELCH-LIKE PROTEIN 20"/>
    <property type="match status" value="1"/>
</dbReference>
<dbReference type="eggNOG" id="KOG4441">
    <property type="taxonomic scope" value="Eukaryota"/>
</dbReference>
<dbReference type="InterPro" id="IPR011705">
    <property type="entry name" value="BACK"/>
</dbReference>
<dbReference type="GO" id="GO:0005737">
    <property type="term" value="C:cytoplasm"/>
    <property type="evidence" value="ECO:0000318"/>
    <property type="project" value="GO_Central"/>
</dbReference>
<dbReference type="OMA" id="HANYIAY"/>
<dbReference type="InterPro" id="IPR000210">
    <property type="entry name" value="BTB/POZ_dom"/>
</dbReference>
<reference evidence="6 7" key="1">
    <citation type="journal article" date="2008" name="Nature">
        <title>The Trichoplax genome and the nature of placozoans.</title>
        <authorList>
            <person name="Srivastava M."/>
            <person name="Begovic E."/>
            <person name="Chapman J."/>
            <person name="Putnam N.H."/>
            <person name="Hellsten U."/>
            <person name="Kawashima T."/>
            <person name="Kuo A."/>
            <person name="Mitros T."/>
            <person name="Salamov A."/>
            <person name="Carpenter M.L."/>
            <person name="Signorovitch A.Y."/>
            <person name="Moreno M.A."/>
            <person name="Kamm K."/>
            <person name="Grimwood J."/>
            <person name="Schmutz J."/>
            <person name="Shapiro H."/>
            <person name="Grigoriev I.V."/>
            <person name="Buss L.W."/>
            <person name="Schierwater B."/>
            <person name="Dellaporta S.L."/>
            <person name="Rokhsar D.S."/>
        </authorList>
    </citation>
    <scope>NUCLEOTIDE SEQUENCE [LARGE SCALE GENOMIC DNA]</scope>
    <source>
        <strain evidence="6 7">Grell-BS-1999</strain>
    </source>
</reference>
<dbReference type="SMART" id="SM00225">
    <property type="entry name" value="BTB"/>
    <property type="match status" value="1"/>
</dbReference>
<dbReference type="SMART" id="SM00875">
    <property type="entry name" value="BACK"/>
    <property type="match status" value="1"/>
</dbReference>
<dbReference type="InParanoid" id="B3RWW0"/>
<dbReference type="STRING" id="10228.B3RWW0"/>
<keyword evidence="2" id="KW-0880">Kelch repeat</keyword>
<evidence type="ECO:0000256" key="2">
    <source>
        <dbReference type="ARBA" id="ARBA00022441"/>
    </source>
</evidence>
<comment type="pathway">
    <text evidence="1">Protein modification; protein ubiquitination.</text>
</comment>
<dbReference type="CTD" id="6754302"/>
<dbReference type="InterPro" id="IPR011333">
    <property type="entry name" value="SKP1/BTB/POZ_sf"/>
</dbReference>